<dbReference type="AlphaFoldDB" id="A0A6S6T191"/>
<gene>
    <name evidence="2" type="ORF">HELGO_WM8288</name>
</gene>
<feature type="transmembrane region" description="Helical" evidence="1">
    <location>
        <begin position="218"/>
        <end position="239"/>
    </location>
</feature>
<feature type="transmembrane region" description="Helical" evidence="1">
    <location>
        <begin position="181"/>
        <end position="211"/>
    </location>
</feature>
<keyword evidence="1" id="KW-0812">Transmembrane</keyword>
<proteinExistence type="predicted"/>
<dbReference type="EMBL" id="CACVAW010000061">
    <property type="protein sequence ID" value="CAA6814541.1"/>
    <property type="molecule type" value="Genomic_DNA"/>
</dbReference>
<feature type="transmembrane region" description="Helical" evidence="1">
    <location>
        <begin position="155"/>
        <end position="175"/>
    </location>
</feature>
<sequence>MKFVFLLLPFMVINSFNIGTLNIPITYIIIFILYVKSFSYKLPKSTFYFFIIFFMILSLQFVLNETIVINNYIKLLSIILTYTVLYRYRKTLIQNLKYFKIAIYITLVYALYQYLIILLQLDIRSFYAIIPVWEWNNNLWHLIMTTPNIRVSGFTLEPAFLSIFIAFGFIINHLFYRERTFFIILFMLSFLSLSRNLLIFLVVFFFLLFLHKFIKTRLVYIFIFILTFLLPPVLLYLIIGNFSNYDVSVFMRTIPFVVFFTETNFGEILIGTDYSMIIKNSTYESLLYSLFPSSSENLAKDPKSFLASLLFSYGIIGLVSYIIYGISISKKNTINLIYLSSFNLVIFNVSILYWPILWIFFLIIYENKEH</sequence>
<evidence type="ECO:0000256" key="1">
    <source>
        <dbReference type="SAM" id="Phobius"/>
    </source>
</evidence>
<evidence type="ECO:0008006" key="3">
    <source>
        <dbReference type="Google" id="ProtNLM"/>
    </source>
</evidence>
<feature type="transmembrane region" description="Helical" evidence="1">
    <location>
        <begin position="98"/>
        <end position="119"/>
    </location>
</feature>
<protein>
    <recommendedName>
        <fullName evidence="3">Wzy</fullName>
    </recommendedName>
</protein>
<evidence type="ECO:0000313" key="2">
    <source>
        <dbReference type="EMBL" id="CAA6814541.1"/>
    </source>
</evidence>
<feature type="transmembrane region" description="Helical" evidence="1">
    <location>
        <begin position="69"/>
        <end position="86"/>
    </location>
</feature>
<reference evidence="2" key="1">
    <citation type="submission" date="2020-01" db="EMBL/GenBank/DDBJ databases">
        <authorList>
            <person name="Meier V. D."/>
            <person name="Meier V D."/>
        </authorList>
    </citation>
    <scope>NUCLEOTIDE SEQUENCE</scope>
    <source>
        <strain evidence="2">HLG_WM_MAG_12</strain>
    </source>
</reference>
<feature type="transmembrane region" description="Helical" evidence="1">
    <location>
        <begin position="6"/>
        <end position="34"/>
    </location>
</feature>
<feature type="transmembrane region" description="Helical" evidence="1">
    <location>
        <begin position="336"/>
        <end position="365"/>
    </location>
</feature>
<keyword evidence="1" id="KW-0472">Membrane</keyword>
<keyword evidence="1" id="KW-1133">Transmembrane helix</keyword>
<accession>A0A6S6T191</accession>
<organism evidence="2">
    <name type="scientific">uncultured Campylobacterales bacterium</name>
    <dbReference type="NCBI Taxonomy" id="352960"/>
    <lineage>
        <taxon>Bacteria</taxon>
        <taxon>Pseudomonadati</taxon>
        <taxon>Campylobacterota</taxon>
        <taxon>Epsilonproteobacteria</taxon>
        <taxon>Campylobacterales</taxon>
        <taxon>environmental samples</taxon>
    </lineage>
</organism>
<name>A0A6S6T191_9BACT</name>
<feature type="transmembrane region" description="Helical" evidence="1">
    <location>
        <begin position="46"/>
        <end position="63"/>
    </location>
</feature>
<feature type="transmembrane region" description="Helical" evidence="1">
    <location>
        <begin position="305"/>
        <end position="324"/>
    </location>
</feature>